<reference evidence="3 6" key="2">
    <citation type="submission" date="2021-01" db="EMBL/GenBank/DDBJ databases">
        <title>Complete genome sequences of Corynebacterium macginleyi strains isolated from infectious keratitis.</title>
        <authorList>
            <person name="Sagerfors S."/>
            <person name="Poehlein A."/>
            <person name="Soderquist B."/>
            <person name="Bruggemann H."/>
        </authorList>
    </citation>
    <scope>NUCLEOTIDE SEQUENCE [LARGE SCALE GENOMIC DNA]</scope>
    <source>
        <strain evidence="3 6">12T220</strain>
    </source>
</reference>
<reference evidence="4 5" key="1">
    <citation type="submission" date="2018-10" db="EMBL/GenBank/DDBJ databases">
        <title>Corynebacterium macginleyi genome sequencing and assembly of the type strain and two clinical samples.</title>
        <authorList>
            <person name="Bernier A.-M."/>
            <person name="Bernard K."/>
        </authorList>
    </citation>
    <scope>NUCLEOTIDE SEQUENCE [LARGE SCALE GENOMIC DNA]</scope>
    <source>
        <strain evidence="4 5">NML 120205</strain>
    </source>
</reference>
<protein>
    <submittedName>
        <fullName evidence="3">Type IV toxin-antitoxin system AbiEi family antitoxin domain-containing protein</fullName>
    </submittedName>
</protein>
<evidence type="ECO:0000259" key="2">
    <source>
        <dbReference type="Pfam" id="PF13338"/>
    </source>
</evidence>
<evidence type="ECO:0000313" key="3">
    <source>
        <dbReference type="EMBL" id="MBM0244424.1"/>
    </source>
</evidence>
<dbReference type="Pfam" id="PF13338">
    <property type="entry name" value="AbiEi_4"/>
    <property type="match status" value="1"/>
</dbReference>
<dbReference type="EMBL" id="JAACBX020000002">
    <property type="protein sequence ID" value="MBM0244424.1"/>
    <property type="molecule type" value="Genomic_DNA"/>
</dbReference>
<dbReference type="InterPro" id="IPR025159">
    <property type="entry name" value="AbiEi_N"/>
</dbReference>
<name>A0A3M0GBW9_9CORY</name>
<evidence type="ECO:0000256" key="1">
    <source>
        <dbReference type="SAM" id="MobiDB-lite"/>
    </source>
</evidence>
<comment type="caution">
    <text evidence="4">The sequence shown here is derived from an EMBL/GenBank/DDBJ whole genome shotgun (WGS) entry which is preliminary data.</text>
</comment>
<proteinExistence type="predicted"/>
<sequence>MAAMKSLEALQHLETLAADQWGIITTAQAQREGISRLQINRLAERGILVRARRGVFFLPSAQFGPMTDTREAWISLEPKLFAVERIGSAGKIFVSHESAALVHNIGELIPEKQTFSSMSRKQTSQDDIHIYNNRRVEPGEIENFNGLPVASVERTVADLASENIEFNYLATLVTDALRKEGVRINALSDRLDESASKYRFRSGQELLEACLAEAKSDEDDNENISRFLSVLSADLAVGPKQINRKYFETIDCFNQLLGPRDWSKSAVEAVSDSPDFGTRRNESS</sequence>
<dbReference type="AlphaFoldDB" id="A0A3M0GBW9"/>
<evidence type="ECO:0000313" key="6">
    <source>
        <dbReference type="Proteomes" id="UP001518680"/>
    </source>
</evidence>
<dbReference type="Proteomes" id="UP001518680">
    <property type="component" value="Unassembled WGS sequence"/>
</dbReference>
<dbReference type="EMBL" id="REGC01000004">
    <property type="protein sequence ID" value="RMB62561.1"/>
    <property type="molecule type" value="Genomic_DNA"/>
</dbReference>
<accession>A0A3M0GBW9</accession>
<feature type="region of interest" description="Disordered" evidence="1">
    <location>
        <begin position="265"/>
        <end position="284"/>
    </location>
</feature>
<evidence type="ECO:0000313" key="4">
    <source>
        <dbReference type="EMBL" id="RMB62561.1"/>
    </source>
</evidence>
<dbReference type="Proteomes" id="UP000270649">
    <property type="component" value="Unassembled WGS sequence"/>
</dbReference>
<feature type="domain" description="AbiEi antitoxin N-terminal" evidence="2">
    <location>
        <begin position="13"/>
        <end position="56"/>
    </location>
</feature>
<gene>
    <name evidence="4" type="ORF">D9543_04400</name>
    <name evidence="3" type="ORF">GWO63_009190</name>
</gene>
<organism evidence="4 5">
    <name type="scientific">Corynebacterium macginleyi</name>
    <dbReference type="NCBI Taxonomy" id="38290"/>
    <lineage>
        <taxon>Bacteria</taxon>
        <taxon>Bacillati</taxon>
        <taxon>Actinomycetota</taxon>
        <taxon>Actinomycetes</taxon>
        <taxon>Mycobacteriales</taxon>
        <taxon>Corynebacteriaceae</taxon>
        <taxon>Corynebacterium</taxon>
    </lineage>
</organism>
<evidence type="ECO:0000313" key="5">
    <source>
        <dbReference type="Proteomes" id="UP000270649"/>
    </source>
</evidence>
<keyword evidence="6" id="KW-1185">Reference proteome</keyword>